<dbReference type="KEGG" id="mag:amb1360"/>
<dbReference type="GO" id="GO:0043041">
    <property type="term" value="P:amino acid activation for nonribosomal peptide biosynthetic process"/>
    <property type="evidence" value="ECO:0007669"/>
    <property type="project" value="TreeGrafter"/>
</dbReference>
<sequence>MTQSLPSALFGARDSSLIRDETLWEIFSTSARTFPSAAAATFGDTTLTYAQLAERAQAVARALAARGIGRGDFVGLWMSRSLDLHVALLGILAAGAAYIPFDTEAPAERVAECLDDCAAKALIVDAFTMGAITGAMPAHTLILPTLEQGAPGGASPDPRAQGANPADPAYAIYTSGSTGKPKAIVISHFNICHYLRAANSLYGLRSDDVVFQGASVAFDLSLEEIFVPYLVGAKLWIAGRRTWPRPTACRRCWPRPASPCWTPCRPC</sequence>
<dbReference type="AlphaFoldDB" id="Q2W7L1"/>
<name>Q2W7L1_PARM1</name>
<dbReference type="Pfam" id="PF00501">
    <property type="entry name" value="AMP-binding"/>
    <property type="match status" value="1"/>
</dbReference>
<dbReference type="GO" id="GO:0005737">
    <property type="term" value="C:cytoplasm"/>
    <property type="evidence" value="ECO:0007669"/>
    <property type="project" value="TreeGrafter"/>
</dbReference>
<dbReference type="Proteomes" id="UP000007058">
    <property type="component" value="Chromosome"/>
</dbReference>
<dbReference type="InterPro" id="IPR000873">
    <property type="entry name" value="AMP-dep_synth/lig_dom"/>
</dbReference>
<dbReference type="SUPFAM" id="SSF56801">
    <property type="entry name" value="Acetyl-CoA synthetase-like"/>
    <property type="match status" value="1"/>
</dbReference>
<dbReference type="GO" id="GO:0031177">
    <property type="term" value="F:phosphopantetheine binding"/>
    <property type="evidence" value="ECO:0007669"/>
    <property type="project" value="TreeGrafter"/>
</dbReference>
<organism evidence="2 3">
    <name type="scientific">Paramagnetospirillum magneticum (strain ATCC 700264 / AMB-1)</name>
    <name type="common">Magnetospirillum magneticum</name>
    <dbReference type="NCBI Taxonomy" id="342108"/>
    <lineage>
        <taxon>Bacteria</taxon>
        <taxon>Pseudomonadati</taxon>
        <taxon>Pseudomonadota</taxon>
        <taxon>Alphaproteobacteria</taxon>
        <taxon>Rhodospirillales</taxon>
        <taxon>Magnetospirillaceae</taxon>
        <taxon>Paramagnetospirillum</taxon>
    </lineage>
</organism>
<keyword evidence="3" id="KW-1185">Reference proteome</keyword>
<dbReference type="PANTHER" id="PTHR45527:SF1">
    <property type="entry name" value="FATTY ACID SYNTHASE"/>
    <property type="match status" value="1"/>
</dbReference>
<dbReference type="STRING" id="342108.amb1360"/>
<dbReference type="InterPro" id="IPR042099">
    <property type="entry name" value="ANL_N_sf"/>
</dbReference>
<accession>Q2W7L1</accession>
<dbReference type="GO" id="GO:0044550">
    <property type="term" value="P:secondary metabolite biosynthetic process"/>
    <property type="evidence" value="ECO:0007669"/>
    <property type="project" value="TreeGrafter"/>
</dbReference>
<dbReference type="EMBL" id="AP007255">
    <property type="protein sequence ID" value="BAE50164.1"/>
    <property type="molecule type" value="Genomic_DNA"/>
</dbReference>
<protein>
    <submittedName>
        <fullName evidence="2">Acyl-CoA synthetase (AMP-forming)/AMP-acid ligase II</fullName>
    </submittedName>
</protein>
<evidence type="ECO:0000259" key="1">
    <source>
        <dbReference type="Pfam" id="PF00501"/>
    </source>
</evidence>
<proteinExistence type="predicted"/>
<evidence type="ECO:0000313" key="2">
    <source>
        <dbReference type="EMBL" id="BAE50164.1"/>
    </source>
</evidence>
<dbReference type="GO" id="GO:0016874">
    <property type="term" value="F:ligase activity"/>
    <property type="evidence" value="ECO:0007669"/>
    <property type="project" value="UniProtKB-KW"/>
</dbReference>
<feature type="domain" description="AMP-dependent synthetase/ligase" evidence="1">
    <location>
        <begin position="28"/>
        <end position="242"/>
    </location>
</feature>
<gene>
    <name evidence="2" type="ordered locus">amb1360</name>
</gene>
<reference evidence="2 3" key="1">
    <citation type="journal article" date="2005" name="DNA Res.">
        <title>Complete genome sequence of the facultative anaerobic magnetotactic bacterium Magnetospirillum sp. strain AMB-1.</title>
        <authorList>
            <person name="Matsunaga T."/>
            <person name="Okamura Y."/>
            <person name="Fukuda Y."/>
            <person name="Wahyudi A.T."/>
            <person name="Murase Y."/>
            <person name="Takeyama H."/>
        </authorList>
    </citation>
    <scope>NUCLEOTIDE SEQUENCE [LARGE SCALE GENOMIC DNA]</scope>
    <source>
        <strain evidence="3">ATCC 700264 / AMB-1</strain>
    </source>
</reference>
<dbReference type="HOGENOM" id="CLU_1041317_0_0_5"/>
<keyword evidence="2" id="KW-0436">Ligase</keyword>
<evidence type="ECO:0000313" key="3">
    <source>
        <dbReference type="Proteomes" id="UP000007058"/>
    </source>
</evidence>
<dbReference type="PANTHER" id="PTHR45527">
    <property type="entry name" value="NONRIBOSOMAL PEPTIDE SYNTHETASE"/>
    <property type="match status" value="1"/>
</dbReference>
<dbReference type="Gene3D" id="3.40.50.12780">
    <property type="entry name" value="N-terminal domain of ligase-like"/>
    <property type="match status" value="1"/>
</dbReference>